<dbReference type="Gene3D" id="3.30.160.60">
    <property type="entry name" value="Classic Zinc Finger"/>
    <property type="match status" value="1"/>
</dbReference>
<protein>
    <submittedName>
        <fullName evidence="9">Zinc finger C2HC domain-containing protein 1A-like isoform X2</fullName>
    </submittedName>
</protein>
<feature type="compositionally biased region" description="Polar residues" evidence="7">
    <location>
        <begin position="205"/>
        <end position="219"/>
    </location>
</feature>
<feature type="compositionally biased region" description="Low complexity" evidence="7">
    <location>
        <begin position="220"/>
        <end position="240"/>
    </location>
</feature>
<feature type="compositionally biased region" description="Basic and acidic residues" evidence="7">
    <location>
        <begin position="42"/>
        <end position="60"/>
    </location>
</feature>
<dbReference type="PANTHER" id="PTHR13555">
    <property type="entry name" value="C2H2 ZINC FINGER CGI-62-RELATED"/>
    <property type="match status" value="1"/>
</dbReference>
<dbReference type="PANTHER" id="PTHR13555:SF25">
    <property type="entry name" value="ZINC FINGER C2HC DOMAIN-CONTAINING PROTEIN 1A"/>
    <property type="match status" value="1"/>
</dbReference>
<feature type="region of interest" description="Disordered" evidence="7">
    <location>
        <begin position="205"/>
        <end position="252"/>
    </location>
</feature>
<comment type="caution">
    <text evidence="9">The sequence shown here is derived from an EMBL/GenBank/DDBJ whole genome shotgun (WGS) entry which is preliminary data.</text>
</comment>
<evidence type="ECO:0000256" key="1">
    <source>
        <dbReference type="ARBA" id="ARBA00010843"/>
    </source>
</evidence>
<dbReference type="OrthoDB" id="10066537at2759"/>
<evidence type="ECO:0000256" key="3">
    <source>
        <dbReference type="ARBA" id="ARBA00022737"/>
    </source>
</evidence>
<dbReference type="EMBL" id="NCKU01000082">
    <property type="protein sequence ID" value="RWS17397.1"/>
    <property type="molecule type" value="Genomic_DNA"/>
</dbReference>
<feature type="compositionally biased region" description="Polar residues" evidence="7">
    <location>
        <begin position="378"/>
        <end position="405"/>
    </location>
</feature>
<accession>A0A443RQ70</accession>
<evidence type="ECO:0000259" key="8">
    <source>
        <dbReference type="PROSITE" id="PS52027"/>
    </source>
</evidence>
<keyword evidence="2" id="KW-0479">Metal-binding</keyword>
<keyword evidence="3" id="KW-0677">Repeat</keyword>
<comment type="similarity">
    <text evidence="1">Belongs to the ZC2HC1 family.</text>
</comment>
<dbReference type="Pfam" id="PF13913">
    <property type="entry name" value="zf-C2HC_2"/>
    <property type="match status" value="2"/>
</dbReference>
<organism evidence="9 10">
    <name type="scientific">Dinothrombium tinctorium</name>
    <dbReference type="NCBI Taxonomy" id="1965070"/>
    <lineage>
        <taxon>Eukaryota</taxon>
        <taxon>Metazoa</taxon>
        <taxon>Ecdysozoa</taxon>
        <taxon>Arthropoda</taxon>
        <taxon>Chelicerata</taxon>
        <taxon>Arachnida</taxon>
        <taxon>Acari</taxon>
        <taxon>Acariformes</taxon>
        <taxon>Trombidiformes</taxon>
        <taxon>Prostigmata</taxon>
        <taxon>Anystina</taxon>
        <taxon>Parasitengona</taxon>
        <taxon>Trombidioidea</taxon>
        <taxon>Trombidiidae</taxon>
        <taxon>Dinothrombium</taxon>
    </lineage>
</organism>
<keyword evidence="4 6" id="KW-0863">Zinc-finger</keyword>
<feature type="region of interest" description="Disordered" evidence="7">
    <location>
        <begin position="303"/>
        <end position="326"/>
    </location>
</feature>
<dbReference type="Proteomes" id="UP000285301">
    <property type="component" value="Unassembled WGS sequence"/>
</dbReference>
<evidence type="ECO:0000313" key="9">
    <source>
        <dbReference type="EMBL" id="RWS17397.1"/>
    </source>
</evidence>
<evidence type="ECO:0000256" key="7">
    <source>
        <dbReference type="SAM" id="MobiDB-lite"/>
    </source>
</evidence>
<evidence type="ECO:0000256" key="2">
    <source>
        <dbReference type="ARBA" id="ARBA00022723"/>
    </source>
</evidence>
<evidence type="ECO:0000256" key="5">
    <source>
        <dbReference type="ARBA" id="ARBA00022833"/>
    </source>
</evidence>
<dbReference type="GO" id="GO:0008270">
    <property type="term" value="F:zinc ion binding"/>
    <property type="evidence" value="ECO:0007669"/>
    <property type="project" value="UniProtKB-KW"/>
</dbReference>
<feature type="region of interest" description="Disordered" evidence="7">
    <location>
        <begin position="1"/>
        <end position="21"/>
    </location>
</feature>
<feature type="region of interest" description="Disordered" evidence="7">
    <location>
        <begin position="377"/>
        <end position="407"/>
    </location>
</feature>
<feature type="compositionally biased region" description="Basic and acidic residues" evidence="7">
    <location>
        <begin position="8"/>
        <end position="17"/>
    </location>
</feature>
<dbReference type="InterPro" id="IPR026319">
    <property type="entry name" value="ZC2HC1A/B-like"/>
</dbReference>
<gene>
    <name evidence="9" type="ORF">B4U79_15762</name>
</gene>
<keyword evidence="10" id="KW-1185">Reference proteome</keyword>
<dbReference type="AlphaFoldDB" id="A0A443RQ70"/>
<evidence type="ECO:0000256" key="6">
    <source>
        <dbReference type="PROSITE-ProRule" id="PRU01371"/>
    </source>
</evidence>
<dbReference type="InterPro" id="IPR049899">
    <property type="entry name" value="Znf_C2HC_C3H"/>
</dbReference>
<feature type="region of interest" description="Disordered" evidence="7">
    <location>
        <begin position="42"/>
        <end position="109"/>
    </location>
</feature>
<dbReference type="STRING" id="1965070.A0A443RQ70"/>
<evidence type="ECO:0000313" key="10">
    <source>
        <dbReference type="Proteomes" id="UP000285301"/>
    </source>
</evidence>
<evidence type="ECO:0000256" key="4">
    <source>
        <dbReference type="ARBA" id="ARBA00022771"/>
    </source>
</evidence>
<name>A0A443RQ70_9ACAR</name>
<dbReference type="PROSITE" id="PS52027">
    <property type="entry name" value="ZF_C2HC_C3H"/>
    <property type="match status" value="2"/>
</dbReference>
<proteinExistence type="inferred from homology"/>
<feature type="compositionally biased region" description="Basic residues" evidence="7">
    <location>
        <begin position="80"/>
        <end position="90"/>
    </location>
</feature>
<sequence length="444" mass="49243">MSTFENVDSNRNDENDSRVPCALCGRKFNSDRLQRHLEVCEKQQQKKRKVFDSSKQRSVTDENGAPIVLSKQDLSNQHVSHSKHKQKAKPSVRTISEKPENESNTKSNWRAKHEEFIRTVRAARGEKVDEPEKSSSGIPVKRIPVGYVECPTCGRAFTKGTAERHIPWCKEQKARIPRSPVSGDALAKFRARTQYRAVPVKKSNKTTVDGVNGSVYRQNGYSSSSASVGSGKKSGRNSSPSRKDSSTSKVTTISRVKARLEQEQTKHHPKTPVMKFKEKFPNHAKSSDYIRNTDNLREILKRPNTLSGPQVPKTVPGVRTGGISPAKLTNFEDDELTKLKSRLEEMGINSGFDSKRFPTPANGIINKPSVNEIDILSRESTPGSNDGNSVTAGSRSNSSKENGSHTGLPRFCHQCGTKYPITVAKYCYECGARRLGTVGPFLTN</sequence>
<feature type="domain" description="C2HC/C3H-type" evidence="8">
    <location>
        <begin position="146"/>
        <end position="175"/>
    </location>
</feature>
<feature type="domain" description="C2HC/C3H-type" evidence="8">
    <location>
        <begin position="17"/>
        <end position="46"/>
    </location>
</feature>
<keyword evidence="5" id="KW-0862">Zinc</keyword>
<reference evidence="9 10" key="1">
    <citation type="journal article" date="2018" name="Gigascience">
        <title>Genomes of trombidid mites reveal novel predicted allergens and laterally-transferred genes associated with secondary metabolism.</title>
        <authorList>
            <person name="Dong X."/>
            <person name="Chaisiri K."/>
            <person name="Xia D."/>
            <person name="Armstrong S.D."/>
            <person name="Fang Y."/>
            <person name="Donnelly M.J."/>
            <person name="Kadowaki T."/>
            <person name="McGarry J.W."/>
            <person name="Darby A.C."/>
            <person name="Makepeace B.L."/>
        </authorList>
    </citation>
    <scope>NUCLEOTIDE SEQUENCE [LARGE SCALE GENOMIC DNA]</scope>
    <source>
        <strain evidence="9">UoL-WK</strain>
    </source>
</reference>